<dbReference type="RefSeq" id="WP_390214032.1">
    <property type="nucleotide sequence ID" value="NZ_JBHLXJ010000018.1"/>
</dbReference>
<dbReference type="Pfam" id="PF07715">
    <property type="entry name" value="Plug"/>
    <property type="match status" value="1"/>
</dbReference>
<evidence type="ECO:0000256" key="11">
    <source>
        <dbReference type="RuleBase" id="RU003357"/>
    </source>
</evidence>
<keyword evidence="7 10" id="KW-0472">Membrane</keyword>
<sequence length="762" mass="85819">MMLNQQTSTRLQHLSSQPSLVQIPQHKDMKKAIIGLSLLSLCSYTHTYTYAQTQERPVKESTAPAPVRVEISAKTQPNRDRQDDIGMRVVYGSEDIQKYGDTNISEVLKRLPGISLSESKGKGVEIRMRGLGNGYTQILLNGQATPVGFSIDSIAPDLIDSIEVMRVAGADMSAQSIAGTINIVLKKKSTQQPTEIKTSLSQERGALSGNLSWSMADQLPSQVANVSFVLAGTLESSRNEIYQQQNEAYATRSQGQESWQVQTDRVLQQSQQNRRDVASFSPRLNWKLDSQNSLNWQASLNLSRLGQRKFENENSILGASTEFPNNSSVWNAHVFSSRQDVGWERRLADSAKLTMNLAWNSFDRSGRFQFWGKDSDQALRVHRYVAGDADETETRFHGKYLAPYSTSHVLSAGWEMSHALRHENREEQERAFPSGISDHTAHDYQANVRKLAAYVQDEWTINTAWSSYLGLRMENIRSGSKEQGAFDVRNSSSLVSPILQSVLRLDPHRQWRMALNRSFKLPAVASLVPRLLRIDNNNTPLNPDMQGNPDLRPERSWGVELAYEHYLSDSSVISASAYWRRVDDVITEHLSLNGNSWLSSFINHGQAKLMGLEIETKLNLKQLSANLPALELHANLNRNWSKLAQVPGPDNRLAQQTGLLISIGGDYQLNSDVRVGADYSFQAADNLRESVYLSSHGQPKRLLDCYVAWQISPQHQLRFSGSNLLHQNRVETGNYTNTTSRWSELSQQQSATTWRLVWGTKW</sequence>
<dbReference type="SUPFAM" id="SSF56935">
    <property type="entry name" value="Porins"/>
    <property type="match status" value="1"/>
</dbReference>
<dbReference type="PANTHER" id="PTHR40980:SF4">
    <property type="entry name" value="TONB-DEPENDENT RECEPTOR-LIKE BETA-BARREL DOMAIN-CONTAINING PROTEIN"/>
    <property type="match status" value="1"/>
</dbReference>
<evidence type="ECO:0000256" key="9">
    <source>
        <dbReference type="ARBA" id="ARBA00023237"/>
    </source>
</evidence>
<dbReference type="InterPro" id="IPR037066">
    <property type="entry name" value="Plug_dom_sf"/>
</dbReference>
<gene>
    <name evidence="14" type="ORF">ACFFJH_16460</name>
</gene>
<accession>A0ABV6IHU1</accession>
<keyword evidence="15" id="KW-1185">Reference proteome</keyword>
<evidence type="ECO:0000256" key="4">
    <source>
        <dbReference type="ARBA" id="ARBA00022452"/>
    </source>
</evidence>
<keyword evidence="9 10" id="KW-0998">Cell outer membrane</keyword>
<organism evidence="14 15">
    <name type="scientific">Undibacterium danionis</name>
    <dbReference type="NCBI Taxonomy" id="1812100"/>
    <lineage>
        <taxon>Bacteria</taxon>
        <taxon>Pseudomonadati</taxon>
        <taxon>Pseudomonadota</taxon>
        <taxon>Betaproteobacteria</taxon>
        <taxon>Burkholderiales</taxon>
        <taxon>Oxalobacteraceae</taxon>
        <taxon>Undibacterium</taxon>
    </lineage>
</organism>
<keyword evidence="8 14" id="KW-0675">Receptor</keyword>
<dbReference type="InterPro" id="IPR012910">
    <property type="entry name" value="Plug_dom"/>
</dbReference>
<evidence type="ECO:0000256" key="8">
    <source>
        <dbReference type="ARBA" id="ARBA00023170"/>
    </source>
</evidence>
<dbReference type="Proteomes" id="UP001589844">
    <property type="component" value="Unassembled WGS sequence"/>
</dbReference>
<evidence type="ECO:0000256" key="5">
    <source>
        <dbReference type="ARBA" id="ARBA00022692"/>
    </source>
</evidence>
<evidence type="ECO:0000256" key="10">
    <source>
        <dbReference type="PROSITE-ProRule" id="PRU01360"/>
    </source>
</evidence>
<evidence type="ECO:0000256" key="6">
    <source>
        <dbReference type="ARBA" id="ARBA00023077"/>
    </source>
</evidence>
<evidence type="ECO:0000256" key="2">
    <source>
        <dbReference type="ARBA" id="ARBA00009810"/>
    </source>
</evidence>
<keyword evidence="6 11" id="KW-0798">TonB box</keyword>
<dbReference type="InterPro" id="IPR039426">
    <property type="entry name" value="TonB-dep_rcpt-like"/>
</dbReference>
<evidence type="ECO:0000256" key="1">
    <source>
        <dbReference type="ARBA" id="ARBA00004571"/>
    </source>
</evidence>
<feature type="domain" description="TonB-dependent receptor-like beta-barrel" evidence="12">
    <location>
        <begin position="295"/>
        <end position="724"/>
    </location>
</feature>
<evidence type="ECO:0000313" key="14">
    <source>
        <dbReference type="EMBL" id="MFC0351414.1"/>
    </source>
</evidence>
<dbReference type="InterPro" id="IPR036942">
    <property type="entry name" value="Beta-barrel_TonB_sf"/>
</dbReference>
<proteinExistence type="inferred from homology"/>
<protein>
    <submittedName>
        <fullName evidence="14">TonB-dependent receptor plug domain-containing protein</fullName>
    </submittedName>
</protein>
<evidence type="ECO:0000256" key="7">
    <source>
        <dbReference type="ARBA" id="ARBA00023136"/>
    </source>
</evidence>
<keyword evidence="5 10" id="KW-0812">Transmembrane</keyword>
<comment type="caution">
    <text evidence="14">The sequence shown here is derived from an EMBL/GenBank/DDBJ whole genome shotgun (WGS) entry which is preliminary data.</text>
</comment>
<comment type="subcellular location">
    <subcellularLocation>
        <location evidence="1 10">Cell outer membrane</location>
        <topology evidence="1 10">Multi-pass membrane protein</topology>
    </subcellularLocation>
</comment>
<evidence type="ECO:0000313" key="15">
    <source>
        <dbReference type="Proteomes" id="UP001589844"/>
    </source>
</evidence>
<dbReference type="Gene3D" id="2.40.170.20">
    <property type="entry name" value="TonB-dependent receptor, beta-barrel domain"/>
    <property type="match status" value="1"/>
</dbReference>
<keyword evidence="3 10" id="KW-0813">Transport</keyword>
<dbReference type="EMBL" id="JBHLXJ010000018">
    <property type="protein sequence ID" value="MFC0351414.1"/>
    <property type="molecule type" value="Genomic_DNA"/>
</dbReference>
<evidence type="ECO:0000259" key="12">
    <source>
        <dbReference type="Pfam" id="PF00593"/>
    </source>
</evidence>
<dbReference type="Gene3D" id="2.170.130.10">
    <property type="entry name" value="TonB-dependent receptor, plug domain"/>
    <property type="match status" value="1"/>
</dbReference>
<dbReference type="PROSITE" id="PS52016">
    <property type="entry name" value="TONB_DEPENDENT_REC_3"/>
    <property type="match status" value="1"/>
</dbReference>
<reference evidence="14 15" key="1">
    <citation type="submission" date="2024-09" db="EMBL/GenBank/DDBJ databases">
        <authorList>
            <person name="Sun Q."/>
            <person name="Mori K."/>
        </authorList>
    </citation>
    <scope>NUCLEOTIDE SEQUENCE [LARGE SCALE GENOMIC DNA]</scope>
    <source>
        <strain evidence="14 15">CCM 8677</strain>
    </source>
</reference>
<name>A0ABV6IHU1_9BURK</name>
<keyword evidence="4 10" id="KW-1134">Transmembrane beta strand</keyword>
<evidence type="ECO:0000256" key="3">
    <source>
        <dbReference type="ARBA" id="ARBA00022448"/>
    </source>
</evidence>
<dbReference type="Pfam" id="PF00593">
    <property type="entry name" value="TonB_dep_Rec_b-barrel"/>
    <property type="match status" value="1"/>
</dbReference>
<dbReference type="InterPro" id="IPR000531">
    <property type="entry name" value="Beta-barrel_TonB"/>
</dbReference>
<comment type="similarity">
    <text evidence="2 10 11">Belongs to the TonB-dependent receptor family.</text>
</comment>
<feature type="domain" description="TonB-dependent receptor plug" evidence="13">
    <location>
        <begin position="88"/>
        <end position="180"/>
    </location>
</feature>
<evidence type="ECO:0000259" key="13">
    <source>
        <dbReference type="Pfam" id="PF07715"/>
    </source>
</evidence>
<dbReference type="PANTHER" id="PTHR40980">
    <property type="entry name" value="PLUG DOMAIN-CONTAINING PROTEIN"/>
    <property type="match status" value="1"/>
</dbReference>